<dbReference type="PANTHER" id="PTHR43532">
    <property type="entry name" value="GLUCOSE-1-PHOSPHATE THYMIDYLYLTRANSFERASE"/>
    <property type="match status" value="1"/>
</dbReference>
<dbReference type="AlphaFoldDB" id="A0AA35TCP1"/>
<proteinExistence type="inferred from homology"/>
<dbReference type="PANTHER" id="PTHR43532:SF1">
    <property type="entry name" value="GLUCOSE-1-PHOSPHATE THYMIDYLYLTRANSFERASE 1"/>
    <property type="match status" value="1"/>
</dbReference>
<evidence type="ECO:0000256" key="6">
    <source>
        <dbReference type="ARBA" id="ARBA00022723"/>
    </source>
</evidence>
<evidence type="ECO:0000313" key="11">
    <source>
        <dbReference type="Proteomes" id="UP001174909"/>
    </source>
</evidence>
<feature type="domain" description="Nucleotidyl transferase" evidence="9">
    <location>
        <begin position="3"/>
        <end position="235"/>
    </location>
</feature>
<sequence length="241" mass="26239">MLKGVILAGGHGIRLHPLTKVTSKHLLPVGNEPMVFHSVKQLTTAGITDILIVTNPQYVGDFANVLGGGKDFGCEFTYRVQEEAKGIAHALALAEGFASGGRIVVLLGDNIFETSIQQAVNDFQAQQQGARVLLKQVSDPERYGVATLNGSYIVAIEEKPKHPKSDYAVVGVYFYDASVFDIIRTVEPSARGEYEITAVNNAYIQRGELEYGLVQGKWVDAGTFDSLTEAHQILLNSSDWQ</sequence>
<dbReference type="Gene3D" id="3.90.550.10">
    <property type="entry name" value="Spore Coat Polysaccharide Biosynthesis Protein SpsA, Chain A"/>
    <property type="match status" value="1"/>
</dbReference>
<dbReference type="EMBL" id="CASHTH010003442">
    <property type="protein sequence ID" value="CAI8045046.1"/>
    <property type="molecule type" value="Genomic_DNA"/>
</dbReference>
<dbReference type="GO" id="GO:0046872">
    <property type="term" value="F:metal ion binding"/>
    <property type="evidence" value="ECO:0007669"/>
    <property type="project" value="UniProtKB-KW"/>
</dbReference>
<dbReference type="SUPFAM" id="SSF53448">
    <property type="entry name" value="Nucleotide-diphospho-sugar transferases"/>
    <property type="match status" value="1"/>
</dbReference>
<protein>
    <recommendedName>
        <fullName evidence="3">glucose-1-phosphate thymidylyltransferase</fullName>
        <ecNumber evidence="3">2.7.7.24</ecNumber>
    </recommendedName>
</protein>
<evidence type="ECO:0000256" key="7">
    <source>
        <dbReference type="ARBA" id="ARBA00022842"/>
    </source>
</evidence>
<dbReference type="InterPro" id="IPR029044">
    <property type="entry name" value="Nucleotide-diphossugar_trans"/>
</dbReference>
<gene>
    <name evidence="10" type="ORF">GBAR_LOCUS24932</name>
</gene>
<dbReference type="InterPro" id="IPR005835">
    <property type="entry name" value="NTP_transferase_dom"/>
</dbReference>
<evidence type="ECO:0000256" key="3">
    <source>
        <dbReference type="ARBA" id="ARBA00012461"/>
    </source>
</evidence>
<organism evidence="10 11">
    <name type="scientific">Geodia barretti</name>
    <name type="common">Barrett's horny sponge</name>
    <dbReference type="NCBI Taxonomy" id="519541"/>
    <lineage>
        <taxon>Eukaryota</taxon>
        <taxon>Metazoa</taxon>
        <taxon>Porifera</taxon>
        <taxon>Demospongiae</taxon>
        <taxon>Heteroscleromorpha</taxon>
        <taxon>Tetractinellida</taxon>
        <taxon>Astrophorina</taxon>
        <taxon>Geodiidae</taxon>
        <taxon>Geodia</taxon>
    </lineage>
</organism>
<keyword evidence="5" id="KW-0548">Nucleotidyltransferase</keyword>
<evidence type="ECO:0000259" key="9">
    <source>
        <dbReference type="Pfam" id="PF00483"/>
    </source>
</evidence>
<evidence type="ECO:0000256" key="2">
    <source>
        <dbReference type="ARBA" id="ARBA00010480"/>
    </source>
</evidence>
<comment type="catalytic activity">
    <reaction evidence="8">
        <text>dTTP + alpha-D-glucose 1-phosphate + H(+) = dTDP-alpha-D-glucose + diphosphate</text>
        <dbReference type="Rhea" id="RHEA:15225"/>
        <dbReference type="ChEBI" id="CHEBI:15378"/>
        <dbReference type="ChEBI" id="CHEBI:33019"/>
        <dbReference type="ChEBI" id="CHEBI:37568"/>
        <dbReference type="ChEBI" id="CHEBI:57477"/>
        <dbReference type="ChEBI" id="CHEBI:58601"/>
        <dbReference type="EC" id="2.7.7.24"/>
    </reaction>
</comment>
<keyword evidence="11" id="KW-1185">Reference proteome</keyword>
<dbReference type="EC" id="2.7.7.24" evidence="3"/>
<accession>A0AA35TCP1</accession>
<reference evidence="10" key="1">
    <citation type="submission" date="2023-03" db="EMBL/GenBank/DDBJ databases">
        <authorList>
            <person name="Steffen K."/>
            <person name="Cardenas P."/>
        </authorList>
    </citation>
    <scope>NUCLEOTIDE SEQUENCE</scope>
</reference>
<dbReference type="GO" id="GO:0008879">
    <property type="term" value="F:glucose-1-phosphate thymidylyltransferase activity"/>
    <property type="evidence" value="ECO:0007669"/>
    <property type="project" value="UniProtKB-EC"/>
</dbReference>
<keyword evidence="7" id="KW-0460">Magnesium</keyword>
<evidence type="ECO:0000256" key="4">
    <source>
        <dbReference type="ARBA" id="ARBA00022679"/>
    </source>
</evidence>
<comment type="similarity">
    <text evidence="2">Belongs to the glucose-1-phosphate thymidylyltransferase family.</text>
</comment>
<dbReference type="Pfam" id="PF00483">
    <property type="entry name" value="NTP_transferase"/>
    <property type="match status" value="1"/>
</dbReference>
<comment type="caution">
    <text evidence="10">The sequence shown here is derived from an EMBL/GenBank/DDBJ whole genome shotgun (WGS) entry which is preliminary data.</text>
</comment>
<evidence type="ECO:0000256" key="1">
    <source>
        <dbReference type="ARBA" id="ARBA00001946"/>
    </source>
</evidence>
<keyword evidence="6" id="KW-0479">Metal-binding</keyword>
<dbReference type="Proteomes" id="UP001174909">
    <property type="component" value="Unassembled WGS sequence"/>
</dbReference>
<keyword evidence="4" id="KW-0808">Transferase</keyword>
<evidence type="ECO:0000256" key="8">
    <source>
        <dbReference type="ARBA" id="ARBA00049336"/>
    </source>
</evidence>
<evidence type="ECO:0000313" key="10">
    <source>
        <dbReference type="EMBL" id="CAI8045046.1"/>
    </source>
</evidence>
<name>A0AA35TCP1_GEOBA</name>
<dbReference type="InterPro" id="IPR005907">
    <property type="entry name" value="G1P_thy_trans_s"/>
</dbReference>
<evidence type="ECO:0000256" key="5">
    <source>
        <dbReference type="ARBA" id="ARBA00022695"/>
    </source>
</evidence>
<comment type="cofactor">
    <cofactor evidence="1">
        <name>Mg(2+)</name>
        <dbReference type="ChEBI" id="CHEBI:18420"/>
    </cofactor>
</comment>